<evidence type="ECO:0000313" key="3">
    <source>
        <dbReference type="Proteomes" id="UP000231932"/>
    </source>
</evidence>
<feature type="domain" description="2Fe-2S ferredoxin-type" evidence="1">
    <location>
        <begin position="3"/>
        <end position="95"/>
    </location>
</feature>
<keyword evidence="3" id="KW-1185">Reference proteome</keyword>
<dbReference type="Gene3D" id="3.10.20.30">
    <property type="match status" value="1"/>
</dbReference>
<dbReference type="EMBL" id="CP024955">
    <property type="protein sequence ID" value="ATY85320.1"/>
    <property type="molecule type" value="Genomic_DNA"/>
</dbReference>
<dbReference type="Pfam" id="PF00111">
    <property type="entry name" value="Fer2"/>
    <property type="match status" value="1"/>
</dbReference>
<name>A0A2K8N9M8_9BACL</name>
<protein>
    <submittedName>
        <fullName evidence="2">Ferredoxin</fullName>
    </submittedName>
</protein>
<dbReference type="GO" id="GO:0051536">
    <property type="term" value="F:iron-sulfur cluster binding"/>
    <property type="evidence" value="ECO:0007669"/>
    <property type="project" value="InterPro"/>
</dbReference>
<reference evidence="3" key="1">
    <citation type="submission" date="2017-11" db="EMBL/GenBank/DDBJ databases">
        <title>Complete Genome Sequence of Kyrpidia sp. Strain EA-1, a thermophilic, hydrogen-oxidizing Bacterium, isolated from the Azores.</title>
        <authorList>
            <person name="Reiner J.E."/>
            <person name="Lapp C.J."/>
            <person name="Bunk B."/>
            <person name="Gescher J."/>
        </authorList>
    </citation>
    <scope>NUCLEOTIDE SEQUENCE [LARGE SCALE GENOMIC DNA]</scope>
    <source>
        <strain evidence="3">EA-1</strain>
    </source>
</reference>
<dbReference type="Proteomes" id="UP000231932">
    <property type="component" value="Chromosome"/>
</dbReference>
<dbReference type="KEGG" id="kyr:CVV65_10625"/>
<dbReference type="CDD" id="cd00207">
    <property type="entry name" value="fer2"/>
    <property type="match status" value="1"/>
</dbReference>
<evidence type="ECO:0000313" key="2">
    <source>
        <dbReference type="EMBL" id="ATY85320.1"/>
    </source>
</evidence>
<dbReference type="SUPFAM" id="SSF54292">
    <property type="entry name" value="2Fe-2S ferredoxin-like"/>
    <property type="match status" value="1"/>
</dbReference>
<accession>A0A2K8N9M8</accession>
<gene>
    <name evidence="2" type="ORF">CVV65_10625</name>
</gene>
<dbReference type="InterPro" id="IPR036010">
    <property type="entry name" value="2Fe-2S_ferredoxin-like_sf"/>
</dbReference>
<organism evidence="2 3">
    <name type="scientific">Kyrpidia spormannii</name>
    <dbReference type="NCBI Taxonomy" id="2055160"/>
    <lineage>
        <taxon>Bacteria</taxon>
        <taxon>Bacillati</taxon>
        <taxon>Bacillota</taxon>
        <taxon>Bacilli</taxon>
        <taxon>Bacillales</taxon>
        <taxon>Alicyclobacillaceae</taxon>
        <taxon>Kyrpidia</taxon>
    </lineage>
</organism>
<dbReference type="InterPro" id="IPR001041">
    <property type="entry name" value="2Fe-2S_ferredoxin-type"/>
</dbReference>
<dbReference type="InterPro" id="IPR012675">
    <property type="entry name" value="Beta-grasp_dom_sf"/>
</dbReference>
<evidence type="ECO:0000259" key="1">
    <source>
        <dbReference type="PROSITE" id="PS51085"/>
    </source>
</evidence>
<sequence length="95" mass="10432">MANEYRIFVANKSREYLCRHGQNILSSSIEQGVRVIKRGCLGGGCGFCKIRVEAGQYELGKVSIKALPAEERKEGFVLACKTVPLSDLVIRISGD</sequence>
<dbReference type="OrthoDB" id="573132at2"/>
<proteinExistence type="predicted"/>
<dbReference type="RefSeq" id="WP_100668103.1">
    <property type="nucleotide sequence ID" value="NZ_CP024955.1"/>
</dbReference>
<dbReference type="AlphaFoldDB" id="A0A2K8N9M8"/>
<dbReference type="PROSITE" id="PS51085">
    <property type="entry name" value="2FE2S_FER_2"/>
    <property type="match status" value="1"/>
</dbReference>